<sequence length="220" mass="24183">MTSIARNIITLFFAFAIASLIPILQFQLELIKLPPSIALISGAVAAIVLPASVHILEEHLSHKQLLRLYWSLYFYVIHLYSLYRLLQPLSLVTVLVGTLLDFIFFVQIQRKIGRMTIPQLGIMGMLYEIIQIIAKAVPKIVDAEEEGSPAVTVSCVPRSSPENTDLSPSNSSLPSLRPKHNLPLLPTSMPTTSNPLFISLPPDEVAPPPYDSSSASVVKS</sequence>
<organism evidence="3 4">
    <name type="scientific">Dendrothele bispora (strain CBS 962.96)</name>
    <dbReference type="NCBI Taxonomy" id="1314807"/>
    <lineage>
        <taxon>Eukaryota</taxon>
        <taxon>Fungi</taxon>
        <taxon>Dikarya</taxon>
        <taxon>Basidiomycota</taxon>
        <taxon>Agaricomycotina</taxon>
        <taxon>Agaricomycetes</taxon>
        <taxon>Agaricomycetidae</taxon>
        <taxon>Agaricales</taxon>
        <taxon>Agaricales incertae sedis</taxon>
        <taxon>Dendrothele</taxon>
    </lineage>
</organism>
<name>A0A4S8ME17_DENBC</name>
<keyword evidence="2" id="KW-1133">Transmembrane helix</keyword>
<evidence type="ECO:0000256" key="2">
    <source>
        <dbReference type="SAM" id="Phobius"/>
    </source>
</evidence>
<protein>
    <submittedName>
        <fullName evidence="3">Uncharacterized protein</fullName>
    </submittedName>
</protein>
<feature type="transmembrane region" description="Helical" evidence="2">
    <location>
        <begin position="7"/>
        <end position="27"/>
    </location>
</feature>
<dbReference type="EMBL" id="ML179106">
    <property type="protein sequence ID" value="THV00284.1"/>
    <property type="molecule type" value="Genomic_DNA"/>
</dbReference>
<dbReference type="AlphaFoldDB" id="A0A4S8ME17"/>
<feature type="non-terminal residue" evidence="3">
    <location>
        <position position="1"/>
    </location>
</feature>
<feature type="compositionally biased region" description="Low complexity" evidence="1">
    <location>
        <begin position="166"/>
        <end position="176"/>
    </location>
</feature>
<evidence type="ECO:0000256" key="1">
    <source>
        <dbReference type="SAM" id="MobiDB-lite"/>
    </source>
</evidence>
<evidence type="ECO:0000313" key="3">
    <source>
        <dbReference type="EMBL" id="THV00284.1"/>
    </source>
</evidence>
<feature type="transmembrane region" description="Helical" evidence="2">
    <location>
        <begin position="65"/>
        <end position="83"/>
    </location>
</feature>
<evidence type="ECO:0000313" key="4">
    <source>
        <dbReference type="Proteomes" id="UP000297245"/>
    </source>
</evidence>
<reference evidence="3 4" key="1">
    <citation type="journal article" date="2019" name="Nat. Ecol. Evol.">
        <title>Megaphylogeny resolves global patterns of mushroom evolution.</title>
        <authorList>
            <person name="Varga T."/>
            <person name="Krizsan K."/>
            <person name="Foldi C."/>
            <person name="Dima B."/>
            <person name="Sanchez-Garcia M."/>
            <person name="Sanchez-Ramirez S."/>
            <person name="Szollosi G.J."/>
            <person name="Szarkandi J.G."/>
            <person name="Papp V."/>
            <person name="Albert L."/>
            <person name="Andreopoulos W."/>
            <person name="Angelini C."/>
            <person name="Antonin V."/>
            <person name="Barry K.W."/>
            <person name="Bougher N.L."/>
            <person name="Buchanan P."/>
            <person name="Buyck B."/>
            <person name="Bense V."/>
            <person name="Catcheside P."/>
            <person name="Chovatia M."/>
            <person name="Cooper J."/>
            <person name="Damon W."/>
            <person name="Desjardin D."/>
            <person name="Finy P."/>
            <person name="Geml J."/>
            <person name="Haridas S."/>
            <person name="Hughes K."/>
            <person name="Justo A."/>
            <person name="Karasinski D."/>
            <person name="Kautmanova I."/>
            <person name="Kiss B."/>
            <person name="Kocsube S."/>
            <person name="Kotiranta H."/>
            <person name="LaButti K.M."/>
            <person name="Lechner B.E."/>
            <person name="Liimatainen K."/>
            <person name="Lipzen A."/>
            <person name="Lukacs Z."/>
            <person name="Mihaltcheva S."/>
            <person name="Morgado L.N."/>
            <person name="Niskanen T."/>
            <person name="Noordeloos M.E."/>
            <person name="Ohm R.A."/>
            <person name="Ortiz-Santana B."/>
            <person name="Ovrebo C."/>
            <person name="Racz N."/>
            <person name="Riley R."/>
            <person name="Savchenko A."/>
            <person name="Shiryaev A."/>
            <person name="Soop K."/>
            <person name="Spirin V."/>
            <person name="Szebenyi C."/>
            <person name="Tomsovsky M."/>
            <person name="Tulloss R.E."/>
            <person name="Uehling J."/>
            <person name="Grigoriev I.V."/>
            <person name="Vagvolgyi C."/>
            <person name="Papp T."/>
            <person name="Martin F.M."/>
            <person name="Miettinen O."/>
            <person name="Hibbett D.S."/>
            <person name="Nagy L.G."/>
        </authorList>
    </citation>
    <scope>NUCLEOTIDE SEQUENCE [LARGE SCALE GENOMIC DNA]</scope>
    <source>
        <strain evidence="3 4">CBS 962.96</strain>
    </source>
</reference>
<gene>
    <name evidence="3" type="ORF">K435DRAFT_964109</name>
</gene>
<feature type="transmembrane region" description="Helical" evidence="2">
    <location>
        <begin position="89"/>
        <end position="108"/>
    </location>
</feature>
<feature type="compositionally biased region" description="Polar residues" evidence="1">
    <location>
        <begin position="211"/>
        <end position="220"/>
    </location>
</feature>
<dbReference type="Proteomes" id="UP000297245">
    <property type="component" value="Unassembled WGS sequence"/>
</dbReference>
<feature type="transmembrane region" description="Helical" evidence="2">
    <location>
        <begin position="33"/>
        <end position="53"/>
    </location>
</feature>
<proteinExistence type="predicted"/>
<keyword evidence="2" id="KW-0812">Transmembrane</keyword>
<feature type="region of interest" description="Disordered" evidence="1">
    <location>
        <begin position="151"/>
        <end position="220"/>
    </location>
</feature>
<keyword evidence="4" id="KW-1185">Reference proteome</keyword>
<keyword evidence="2" id="KW-0472">Membrane</keyword>
<accession>A0A4S8ME17</accession>